<dbReference type="SUPFAM" id="SSF52374">
    <property type="entry name" value="Nucleotidylyl transferase"/>
    <property type="match status" value="1"/>
</dbReference>
<dbReference type="Proteomes" id="UP001197609">
    <property type="component" value="Unassembled WGS sequence"/>
</dbReference>
<keyword evidence="10" id="KW-0479">Metal-binding</keyword>
<feature type="domain" description="Aminoacyl-tRNA synthetase class I anticodon-binding" evidence="12">
    <location>
        <begin position="344"/>
        <end position="492"/>
    </location>
</feature>
<dbReference type="GO" id="GO:0005829">
    <property type="term" value="C:cytosol"/>
    <property type="evidence" value="ECO:0007669"/>
    <property type="project" value="TreeGrafter"/>
</dbReference>
<reference evidence="13 14" key="1">
    <citation type="journal article" date="2021" name="bioRxiv">
        <title>Unraveling nitrogen, sulfur and carbon metabolic pathways and microbial community transcriptional responses to substrate deprivation and toxicity stresses in a bioreactor mimicking anoxic brackish coastal sediment conditions.</title>
        <authorList>
            <person name="Martins P.D."/>
            <person name="Echeveste M.J."/>
            <person name="Arshad A."/>
            <person name="Kurth J."/>
            <person name="Ouboter H."/>
            <person name="Jetten M.S.M."/>
            <person name="Welte C.U."/>
        </authorList>
    </citation>
    <scope>NUCLEOTIDE SEQUENCE [LARGE SCALE GENOMIC DNA]</scope>
    <source>
        <strain evidence="13">MAG_38</strain>
    </source>
</reference>
<keyword evidence="9 10" id="KW-0030">Aminoacyl-tRNA synthetase</keyword>
<dbReference type="GO" id="GO:0008270">
    <property type="term" value="F:zinc ion binding"/>
    <property type="evidence" value="ECO:0007669"/>
    <property type="project" value="UniProtKB-UniRule"/>
</dbReference>
<gene>
    <name evidence="10 13" type="primary">gltX</name>
    <name evidence="13" type="ORF">K8G79_11840</name>
</gene>
<feature type="short sequence motif" description="'HIGH' region" evidence="10">
    <location>
        <begin position="25"/>
        <end position="35"/>
    </location>
</feature>
<dbReference type="AlphaFoldDB" id="A0AAJ1ALR0"/>
<keyword evidence="5 10" id="KW-0436">Ligase</keyword>
<evidence type="ECO:0000256" key="7">
    <source>
        <dbReference type="ARBA" id="ARBA00022840"/>
    </source>
</evidence>
<dbReference type="InterPro" id="IPR014729">
    <property type="entry name" value="Rossmann-like_a/b/a_fold"/>
</dbReference>
<evidence type="ECO:0000259" key="11">
    <source>
        <dbReference type="Pfam" id="PF00749"/>
    </source>
</evidence>
<feature type="binding site" evidence="10">
    <location>
        <position position="266"/>
    </location>
    <ligand>
        <name>ATP</name>
        <dbReference type="ChEBI" id="CHEBI:30616"/>
    </ligand>
</feature>
<dbReference type="InterPro" id="IPR045462">
    <property type="entry name" value="aa-tRNA-synth_I_cd-bd"/>
</dbReference>
<evidence type="ECO:0000256" key="2">
    <source>
        <dbReference type="ARBA" id="ARBA00007894"/>
    </source>
</evidence>
<organism evidence="13 14">
    <name type="scientific">Candidatus Methylomirabilis tolerans</name>
    <dbReference type="NCBI Taxonomy" id="3123416"/>
    <lineage>
        <taxon>Bacteria</taxon>
        <taxon>Candidatus Methylomirabilota</taxon>
        <taxon>Candidatus Methylomirabilia</taxon>
        <taxon>Candidatus Methylomirabilales</taxon>
        <taxon>Candidatus Methylomirabilaceae</taxon>
        <taxon>Candidatus Methylomirabilis</taxon>
    </lineage>
</organism>
<dbReference type="InterPro" id="IPR020752">
    <property type="entry name" value="Glu-tRNA-synth_I_codon-bd_sub1"/>
</dbReference>
<comment type="caution">
    <text evidence="13">The sequence shown here is derived from an EMBL/GenBank/DDBJ whole genome shotgun (WGS) entry which is preliminary data.</text>
</comment>
<feature type="binding site" evidence="10">
    <location>
        <position position="155"/>
    </location>
    <ligand>
        <name>Zn(2+)</name>
        <dbReference type="ChEBI" id="CHEBI:29105"/>
    </ligand>
</feature>
<dbReference type="NCBIfam" id="TIGR00464">
    <property type="entry name" value="gltX_bact"/>
    <property type="match status" value="1"/>
</dbReference>
<dbReference type="InterPro" id="IPR000924">
    <property type="entry name" value="Glu/Gln-tRNA-synth"/>
</dbReference>
<dbReference type="EC" id="6.1.1.17" evidence="10"/>
<dbReference type="Pfam" id="PF00749">
    <property type="entry name" value="tRNA-synt_1c"/>
    <property type="match status" value="1"/>
</dbReference>
<dbReference type="HAMAP" id="MF_00022">
    <property type="entry name" value="Glu_tRNA_synth_type1"/>
    <property type="match status" value="1"/>
</dbReference>
<dbReference type="PRINTS" id="PR00987">
    <property type="entry name" value="TRNASYNTHGLU"/>
</dbReference>
<dbReference type="InterPro" id="IPR004527">
    <property type="entry name" value="Glu-tRNA-ligase_bac/mito"/>
</dbReference>
<dbReference type="InterPro" id="IPR008925">
    <property type="entry name" value="aa_tRNA-synth_I_cd-bd_sf"/>
</dbReference>
<dbReference type="PANTHER" id="PTHR43311">
    <property type="entry name" value="GLUTAMATE--TRNA LIGASE"/>
    <property type="match status" value="1"/>
</dbReference>
<evidence type="ECO:0000256" key="9">
    <source>
        <dbReference type="ARBA" id="ARBA00023146"/>
    </source>
</evidence>
<comment type="cofactor">
    <cofactor evidence="10">
        <name>Zn(2+)</name>
        <dbReference type="ChEBI" id="CHEBI:29105"/>
    </cofactor>
    <text evidence="10">Binds 1 zinc ion per subunit.</text>
</comment>
<dbReference type="SUPFAM" id="SSF48163">
    <property type="entry name" value="An anticodon-binding domain of class I aminoacyl-tRNA synthetases"/>
    <property type="match status" value="1"/>
</dbReference>
<dbReference type="GO" id="GO:0005524">
    <property type="term" value="F:ATP binding"/>
    <property type="evidence" value="ECO:0007669"/>
    <property type="project" value="UniProtKB-UniRule"/>
</dbReference>
<keyword evidence="10" id="KW-0862">Zinc</keyword>
<dbReference type="PROSITE" id="PS00178">
    <property type="entry name" value="AA_TRNA_LIGASE_I"/>
    <property type="match status" value="1"/>
</dbReference>
<comment type="function">
    <text evidence="10">Catalyzes the attachment of glutamate to tRNA(Glu) in a two-step reaction: glutamate is first activated by ATP to form Glu-AMP and then transferred to the acceptor end of tRNA(Glu).</text>
</comment>
<keyword evidence="8 10" id="KW-0648">Protein biosynthesis</keyword>
<comment type="subunit">
    <text evidence="3 10">Monomer.</text>
</comment>
<keyword evidence="4 10" id="KW-0963">Cytoplasm</keyword>
<dbReference type="InterPro" id="IPR049940">
    <property type="entry name" value="GluQ/Sye"/>
</dbReference>
<dbReference type="Gene3D" id="3.40.50.620">
    <property type="entry name" value="HUPs"/>
    <property type="match status" value="1"/>
</dbReference>
<dbReference type="InterPro" id="IPR020058">
    <property type="entry name" value="Glu/Gln-tRNA-synth_Ib_cat-dom"/>
</dbReference>
<keyword evidence="6 10" id="KW-0547">Nucleotide-binding</keyword>
<feature type="domain" description="Glutamyl/glutaminyl-tRNA synthetase class Ib catalytic" evidence="11">
    <location>
        <begin position="18"/>
        <end position="331"/>
    </location>
</feature>
<evidence type="ECO:0000313" key="14">
    <source>
        <dbReference type="Proteomes" id="UP001197609"/>
    </source>
</evidence>
<evidence type="ECO:0000256" key="5">
    <source>
        <dbReference type="ARBA" id="ARBA00022598"/>
    </source>
</evidence>
<dbReference type="FunFam" id="3.40.50.620:FF:000007">
    <property type="entry name" value="Glutamate--tRNA ligase"/>
    <property type="match status" value="1"/>
</dbReference>
<feature type="binding site" evidence="10">
    <location>
        <position position="124"/>
    </location>
    <ligand>
        <name>Zn(2+)</name>
        <dbReference type="ChEBI" id="CHEBI:29105"/>
    </ligand>
</feature>
<comment type="subcellular location">
    <subcellularLocation>
        <location evidence="1 10">Cytoplasm</location>
    </subcellularLocation>
</comment>
<feature type="short sequence motif" description="'KMSKS' region" evidence="10">
    <location>
        <begin position="263"/>
        <end position="267"/>
    </location>
</feature>
<dbReference type="InterPro" id="IPR020751">
    <property type="entry name" value="aa-tRNA-synth_I_codon-bd_sub2"/>
</dbReference>
<proteinExistence type="inferred from homology"/>
<evidence type="ECO:0000256" key="1">
    <source>
        <dbReference type="ARBA" id="ARBA00004496"/>
    </source>
</evidence>
<accession>A0AAJ1ALR0</accession>
<feature type="binding site" evidence="10">
    <location>
        <position position="122"/>
    </location>
    <ligand>
        <name>Zn(2+)</name>
        <dbReference type="ChEBI" id="CHEBI:29105"/>
    </ligand>
</feature>
<evidence type="ECO:0000256" key="8">
    <source>
        <dbReference type="ARBA" id="ARBA00022917"/>
    </source>
</evidence>
<protein>
    <recommendedName>
        <fullName evidence="10">Glutamate--tRNA ligase</fullName>
        <ecNumber evidence="10">6.1.1.17</ecNumber>
    </recommendedName>
    <alternativeName>
        <fullName evidence="10">Glutamyl-tRNA synthetase</fullName>
        <shortName evidence="10">GluRS</shortName>
    </alternativeName>
</protein>
<evidence type="ECO:0000259" key="12">
    <source>
        <dbReference type="Pfam" id="PF19269"/>
    </source>
</evidence>
<dbReference type="CDD" id="cd00808">
    <property type="entry name" value="GluRS_core"/>
    <property type="match status" value="1"/>
</dbReference>
<dbReference type="InterPro" id="IPR001412">
    <property type="entry name" value="aa-tRNA-synth_I_CS"/>
</dbReference>
<evidence type="ECO:0000256" key="3">
    <source>
        <dbReference type="ARBA" id="ARBA00011245"/>
    </source>
</evidence>
<keyword evidence="7 10" id="KW-0067">ATP-binding</keyword>
<dbReference type="GO" id="GO:0004818">
    <property type="term" value="F:glutamate-tRNA ligase activity"/>
    <property type="evidence" value="ECO:0007669"/>
    <property type="project" value="UniProtKB-UniRule"/>
</dbReference>
<sequence length="496" mass="55703">MRRKPGRRQRNKGDVVSKVRVRFAPSPTGYLHVGGARTALYNWLFARHVNGVLVLRIEDTDPERSTDESTTTILDALRWLGLDWDEGPEVGGSVGPYRQAERLKLYQEHARKLLDEGKAYYCICAPEELEARRKAALAAGISPKYDGRCRERGNDLAGVGGRGAAVRLLVREEGGIEIADLVHGPIRFDRADLDDFILLRSDGMPTYNFAVVVDDVLMGMTHVIRGDDHISNTPRQITLYEALGLSIPCFAHIPMILGPDRARLSKRHGATSVLAYQQMGYLPEAVVNYLARLGWSHGDQEIFTQEELVKYFSLEKVGKTPAVFDPVKLEWLNGQYIKRTAPDRLTARLRPFWEATGVRQEELFRRDETWLQKVALLFQERARTLTELASSSRFVFDGTIERDTAMTRKVLSGEAKARLRVLLSEIEALPTFTAETLESLFRMKATALGLKLVDLAQPFRVALSGKTVSPPIFPIMELMGVEAVQRRVEEALEGEG</sequence>
<evidence type="ECO:0000256" key="6">
    <source>
        <dbReference type="ARBA" id="ARBA00022741"/>
    </source>
</evidence>
<comment type="catalytic activity">
    <reaction evidence="10">
        <text>tRNA(Glu) + L-glutamate + ATP = L-glutamyl-tRNA(Glu) + AMP + diphosphate</text>
        <dbReference type="Rhea" id="RHEA:23540"/>
        <dbReference type="Rhea" id="RHEA-COMP:9663"/>
        <dbReference type="Rhea" id="RHEA-COMP:9680"/>
        <dbReference type="ChEBI" id="CHEBI:29985"/>
        <dbReference type="ChEBI" id="CHEBI:30616"/>
        <dbReference type="ChEBI" id="CHEBI:33019"/>
        <dbReference type="ChEBI" id="CHEBI:78442"/>
        <dbReference type="ChEBI" id="CHEBI:78520"/>
        <dbReference type="ChEBI" id="CHEBI:456215"/>
        <dbReference type="EC" id="6.1.1.17"/>
    </reaction>
</comment>
<dbReference type="GO" id="GO:0006424">
    <property type="term" value="P:glutamyl-tRNA aminoacylation"/>
    <property type="evidence" value="ECO:0007669"/>
    <property type="project" value="UniProtKB-UniRule"/>
</dbReference>
<dbReference type="GO" id="GO:0000049">
    <property type="term" value="F:tRNA binding"/>
    <property type="evidence" value="ECO:0007669"/>
    <property type="project" value="InterPro"/>
</dbReference>
<dbReference type="Gene3D" id="1.10.10.350">
    <property type="match status" value="1"/>
</dbReference>
<dbReference type="Gene3D" id="1.10.8.70">
    <property type="entry name" value="Glutamate-tRNA synthetase, class I, anticodon-binding domain 1"/>
    <property type="match status" value="1"/>
</dbReference>
<dbReference type="Pfam" id="PF19269">
    <property type="entry name" value="Anticodon_2"/>
    <property type="match status" value="1"/>
</dbReference>
<name>A0AAJ1ALR0_9BACT</name>
<evidence type="ECO:0000313" key="13">
    <source>
        <dbReference type="EMBL" id="MBZ0160806.1"/>
    </source>
</evidence>
<comment type="similarity">
    <text evidence="2 10">Belongs to the class-I aminoacyl-tRNA synthetase family. Glutamate--tRNA ligase type 1 subfamily.</text>
</comment>
<dbReference type="InterPro" id="IPR033910">
    <property type="entry name" value="GluRS_core"/>
</dbReference>
<evidence type="ECO:0000256" key="10">
    <source>
        <dbReference type="HAMAP-Rule" id="MF_00022"/>
    </source>
</evidence>
<feature type="binding site" evidence="10">
    <location>
        <position position="149"/>
    </location>
    <ligand>
        <name>Zn(2+)</name>
        <dbReference type="ChEBI" id="CHEBI:29105"/>
    </ligand>
</feature>
<evidence type="ECO:0000256" key="4">
    <source>
        <dbReference type="ARBA" id="ARBA00022490"/>
    </source>
</evidence>
<dbReference type="PANTHER" id="PTHR43311:SF2">
    <property type="entry name" value="GLUTAMATE--TRNA LIGASE, MITOCHONDRIAL-RELATED"/>
    <property type="match status" value="1"/>
</dbReference>
<dbReference type="EMBL" id="JAIOIU010000152">
    <property type="protein sequence ID" value="MBZ0160806.1"/>
    <property type="molecule type" value="Genomic_DNA"/>
</dbReference>